<evidence type="ECO:0000313" key="2">
    <source>
        <dbReference type="Proteomes" id="UP000813463"/>
    </source>
</evidence>
<dbReference type="PANTHER" id="PTHR33356:SF17">
    <property type="entry name" value="TPX2 CENTRAL DOMAIN-CONTAINING PROTEIN"/>
    <property type="match status" value="1"/>
</dbReference>
<keyword evidence="2" id="KW-1185">Reference proteome</keyword>
<feature type="compositionally biased region" description="Low complexity" evidence="1">
    <location>
        <begin position="329"/>
        <end position="340"/>
    </location>
</feature>
<protein>
    <submittedName>
        <fullName evidence="3">Uncharacterized protein</fullName>
    </submittedName>
</protein>
<dbReference type="OrthoDB" id="747893at2759"/>
<reference evidence="3" key="2">
    <citation type="submission" date="2025-08" db="UniProtKB">
        <authorList>
            <consortium name="RefSeq"/>
        </authorList>
    </citation>
    <scope>IDENTIFICATION</scope>
    <source>
        <tissue evidence="3">Leaf</tissue>
    </source>
</reference>
<sequence>MAEDLDDGEFWLPSRILTDDDIHMDFDFSASGPKLCLGLGDSSSSASDLELTSGSTETESDEEDILLLGLTHQLARSDVSDSSCPVHFKGYVLSSSPQSTLCGCLCNQGSSRESLSGPVSPPQPPPQDNNDLKKDASNATLDLLNKAAGEVARLKMRNEKSIGTGFFDCSQKGVLYPPPLTKPEHLPPIYYRPQFHHYPPMFWAPSNGVQYIQPKQQPPPPTPPPTNRAIKNSNTNNSSNTNPPLGLPLSAWPLPKPRGQTQTQTQPMPAPPIFVGPKRECTGTGVFLPRCVTISPSETRKKSDGNLTKSLKSGKGSQSQSNHRRNARTTTTTTTPTKTTVNHNEIQLPQEWTY</sequence>
<dbReference type="KEGG" id="soe:110803161"/>
<feature type="compositionally biased region" description="Low complexity" evidence="1">
    <location>
        <begin position="40"/>
        <end position="57"/>
    </location>
</feature>
<reference evidence="2" key="1">
    <citation type="journal article" date="2021" name="Nat. Commun.">
        <title>Genomic analyses provide insights into spinach domestication and the genetic basis of agronomic traits.</title>
        <authorList>
            <person name="Cai X."/>
            <person name="Sun X."/>
            <person name="Xu C."/>
            <person name="Sun H."/>
            <person name="Wang X."/>
            <person name="Ge C."/>
            <person name="Zhang Z."/>
            <person name="Wang Q."/>
            <person name="Fei Z."/>
            <person name="Jiao C."/>
            <person name="Wang Q."/>
        </authorList>
    </citation>
    <scope>NUCLEOTIDE SEQUENCE [LARGE SCALE GENOMIC DNA]</scope>
    <source>
        <strain evidence="2">cv. Varoflay</strain>
    </source>
</reference>
<dbReference type="RefSeq" id="XP_021864331.1">
    <property type="nucleotide sequence ID" value="XM_022008639.2"/>
</dbReference>
<evidence type="ECO:0000313" key="3">
    <source>
        <dbReference type="RefSeq" id="XP_021864331.1"/>
    </source>
</evidence>
<accession>A0A9R0JB88</accession>
<evidence type="ECO:0000256" key="1">
    <source>
        <dbReference type="SAM" id="MobiDB-lite"/>
    </source>
</evidence>
<feature type="region of interest" description="Disordered" evidence="1">
    <location>
        <begin position="40"/>
        <end position="61"/>
    </location>
</feature>
<name>A0A9R0JB88_SPIOL</name>
<dbReference type="Proteomes" id="UP000813463">
    <property type="component" value="Chromosome 3"/>
</dbReference>
<proteinExistence type="predicted"/>
<feature type="region of interest" description="Disordered" evidence="1">
    <location>
        <begin position="296"/>
        <end position="354"/>
    </location>
</feature>
<feature type="compositionally biased region" description="Low complexity" evidence="1">
    <location>
        <begin position="305"/>
        <end position="321"/>
    </location>
</feature>
<feature type="compositionally biased region" description="Low complexity" evidence="1">
    <location>
        <begin position="257"/>
        <end position="267"/>
    </location>
</feature>
<dbReference type="PANTHER" id="PTHR33356">
    <property type="entry name" value="TIP41-LIKE PROTEIN"/>
    <property type="match status" value="1"/>
</dbReference>
<feature type="region of interest" description="Disordered" evidence="1">
    <location>
        <begin position="113"/>
        <end position="134"/>
    </location>
</feature>
<feature type="compositionally biased region" description="Low complexity" evidence="1">
    <location>
        <begin position="232"/>
        <end position="242"/>
    </location>
</feature>
<feature type="compositionally biased region" description="Polar residues" evidence="1">
    <location>
        <begin position="341"/>
        <end position="354"/>
    </location>
</feature>
<gene>
    <name evidence="3" type="primary">LOC110803161</name>
</gene>
<dbReference type="AlphaFoldDB" id="A0A9R0JB88"/>
<dbReference type="GeneID" id="110803161"/>
<feature type="region of interest" description="Disordered" evidence="1">
    <location>
        <begin position="210"/>
        <end position="277"/>
    </location>
</feature>
<feature type="compositionally biased region" description="Pro residues" evidence="1">
    <location>
        <begin position="216"/>
        <end position="226"/>
    </location>
</feature>
<organism evidence="2 3">
    <name type="scientific">Spinacia oleracea</name>
    <name type="common">Spinach</name>
    <dbReference type="NCBI Taxonomy" id="3562"/>
    <lineage>
        <taxon>Eukaryota</taxon>
        <taxon>Viridiplantae</taxon>
        <taxon>Streptophyta</taxon>
        <taxon>Embryophyta</taxon>
        <taxon>Tracheophyta</taxon>
        <taxon>Spermatophyta</taxon>
        <taxon>Magnoliopsida</taxon>
        <taxon>eudicotyledons</taxon>
        <taxon>Gunneridae</taxon>
        <taxon>Pentapetalae</taxon>
        <taxon>Caryophyllales</taxon>
        <taxon>Chenopodiaceae</taxon>
        <taxon>Chenopodioideae</taxon>
        <taxon>Anserineae</taxon>
        <taxon>Spinacia</taxon>
    </lineage>
</organism>